<evidence type="ECO:0000313" key="2">
    <source>
        <dbReference type="EMBL" id="QDM12477.1"/>
    </source>
</evidence>
<dbReference type="InterPro" id="IPR001296">
    <property type="entry name" value="Glyco_trans_1"/>
</dbReference>
<dbReference type="Gene3D" id="3.40.50.2000">
    <property type="entry name" value="Glycogen Phosphorylase B"/>
    <property type="match status" value="2"/>
</dbReference>
<dbReference type="EMBL" id="CP041395">
    <property type="protein sequence ID" value="QDM12477.1"/>
    <property type="molecule type" value="Genomic_DNA"/>
</dbReference>
<feature type="domain" description="Glycosyl transferase family 1" evidence="1">
    <location>
        <begin position="165"/>
        <end position="316"/>
    </location>
</feature>
<dbReference type="PANTHER" id="PTHR45947">
    <property type="entry name" value="SULFOQUINOVOSYL TRANSFERASE SQD2"/>
    <property type="match status" value="1"/>
</dbReference>
<dbReference type="PANTHER" id="PTHR45947:SF3">
    <property type="entry name" value="SULFOQUINOVOSYL TRANSFERASE SQD2"/>
    <property type="match status" value="1"/>
</dbReference>
<dbReference type="Proteomes" id="UP000318823">
    <property type="component" value="Chromosome"/>
</dbReference>
<name>A0AAP9IYV6_BACOV</name>
<protein>
    <submittedName>
        <fullName evidence="2">Glycosyltransferase family 4 protein</fullName>
    </submittedName>
</protein>
<dbReference type="GO" id="GO:0016757">
    <property type="term" value="F:glycosyltransferase activity"/>
    <property type="evidence" value="ECO:0007669"/>
    <property type="project" value="InterPro"/>
</dbReference>
<organism evidence="2 3">
    <name type="scientific">Bacteroides ovatus</name>
    <dbReference type="NCBI Taxonomy" id="28116"/>
    <lineage>
        <taxon>Bacteria</taxon>
        <taxon>Pseudomonadati</taxon>
        <taxon>Bacteroidota</taxon>
        <taxon>Bacteroidia</taxon>
        <taxon>Bacteroidales</taxon>
        <taxon>Bacteroidaceae</taxon>
        <taxon>Bacteroides</taxon>
    </lineage>
</organism>
<gene>
    <name evidence="2" type="ORF">DYI28_00545</name>
</gene>
<sequence>MYNIIKNIDFLKFDVSIITFVPEKETTRMYDFSKLPISIYQLSKNKFLNPISLYLRLKDTVNEIEPNVLHAHCPRSLYLMAFLPKKFIKVFTIHNYPNEFQVVLYGKVKGEIVILLDHIFTRWIKNGICCAPNIREDYLTNKGWDFKCIPNGSSMPVWKHNDDEKSKYRKELGLKEGMKYFIFISRFSQEKNPDIVISAFRLLDRSDIGLVMLGKGPMWDKLKKQESSNIIMPGFSNRVYDYIIASDFYISASNTEGLANTLLESMSVGLPMLLSDIPSHRAVMKMLGDDTGILYDQHNQNKLLEGIIGIIELDSLKASRHIQSLYIKEFTSEIMSKRYQEEYLNLLSK</sequence>
<dbReference type="CDD" id="cd03801">
    <property type="entry name" value="GT4_PimA-like"/>
    <property type="match status" value="1"/>
</dbReference>
<dbReference type="SUPFAM" id="SSF53756">
    <property type="entry name" value="UDP-Glycosyltransferase/glycogen phosphorylase"/>
    <property type="match status" value="1"/>
</dbReference>
<dbReference type="InterPro" id="IPR050194">
    <property type="entry name" value="Glycosyltransferase_grp1"/>
</dbReference>
<accession>A0AAP9IYV6</accession>
<evidence type="ECO:0000313" key="3">
    <source>
        <dbReference type="Proteomes" id="UP000318823"/>
    </source>
</evidence>
<reference evidence="3" key="1">
    <citation type="journal article" date="2018" name="J. Anim. Genet.">
        <title>Acquired interbacterial defense systems protect against interspecies antagonism in the human gut microbiome.</title>
        <authorList>
            <person name="Ross B.D."/>
            <person name="Verster A.J."/>
            <person name="Radey M.C."/>
            <person name="Schmidtke D.T."/>
            <person name="Pope C.E."/>
            <person name="Hoffman L.R."/>
            <person name="Hajjar A."/>
            <person name="Peterson S.B."/>
            <person name="Borenstein E."/>
            <person name="Mougous J."/>
        </authorList>
    </citation>
    <scope>NUCLEOTIDE SEQUENCE [LARGE SCALE GENOMIC DNA]</scope>
    <source>
        <strain evidence="3">3725 D1 iv</strain>
    </source>
</reference>
<dbReference type="Pfam" id="PF00534">
    <property type="entry name" value="Glycos_transf_1"/>
    <property type="match status" value="1"/>
</dbReference>
<evidence type="ECO:0000259" key="1">
    <source>
        <dbReference type="Pfam" id="PF00534"/>
    </source>
</evidence>
<dbReference type="AlphaFoldDB" id="A0AAP9IYV6"/>
<proteinExistence type="predicted"/>